<protein>
    <submittedName>
        <fullName evidence="1">Uncharacterized protein</fullName>
    </submittedName>
</protein>
<proteinExistence type="predicted"/>
<accession>A0AAE0NU27</accession>
<evidence type="ECO:0000313" key="2">
    <source>
        <dbReference type="Proteomes" id="UP001285441"/>
    </source>
</evidence>
<sequence>MKTTCFPRRPPSWESLVQYAGELSGELWSRKTALRVHRLAQLGSENTKFSALTNVAKAHPLHRLYEDEDRCNDWLVGVVVRPAVIGFRSSDGMNCNQNTGRVWMKAEVSLVENEL</sequence>
<organism evidence="1 2">
    <name type="scientific">Podospora didyma</name>
    <dbReference type="NCBI Taxonomy" id="330526"/>
    <lineage>
        <taxon>Eukaryota</taxon>
        <taxon>Fungi</taxon>
        <taxon>Dikarya</taxon>
        <taxon>Ascomycota</taxon>
        <taxon>Pezizomycotina</taxon>
        <taxon>Sordariomycetes</taxon>
        <taxon>Sordariomycetidae</taxon>
        <taxon>Sordariales</taxon>
        <taxon>Podosporaceae</taxon>
        <taxon>Podospora</taxon>
    </lineage>
</organism>
<gene>
    <name evidence="1" type="ORF">B0H63DRAFT_521779</name>
</gene>
<reference evidence="1" key="2">
    <citation type="submission" date="2023-06" db="EMBL/GenBank/DDBJ databases">
        <authorList>
            <consortium name="Lawrence Berkeley National Laboratory"/>
            <person name="Haridas S."/>
            <person name="Hensen N."/>
            <person name="Bonometti L."/>
            <person name="Westerberg I."/>
            <person name="Brannstrom I.O."/>
            <person name="Guillou S."/>
            <person name="Cros-Aarteil S."/>
            <person name="Calhoun S."/>
            <person name="Kuo A."/>
            <person name="Mondo S."/>
            <person name="Pangilinan J."/>
            <person name="Riley R."/>
            <person name="LaButti K."/>
            <person name="Andreopoulos B."/>
            <person name="Lipzen A."/>
            <person name="Chen C."/>
            <person name="Yanf M."/>
            <person name="Daum C."/>
            <person name="Ng V."/>
            <person name="Clum A."/>
            <person name="Steindorff A."/>
            <person name="Ohm R."/>
            <person name="Martin F."/>
            <person name="Silar P."/>
            <person name="Natvig D."/>
            <person name="Lalanne C."/>
            <person name="Gautier V."/>
            <person name="Ament-velasquez S.L."/>
            <person name="Kruys A."/>
            <person name="Hutchinson M.I."/>
            <person name="Powell A.J."/>
            <person name="Barry K."/>
            <person name="Miller A.N."/>
            <person name="Grigoriev I.V."/>
            <person name="Debuchy R."/>
            <person name="Gladieux P."/>
            <person name="Thoren M.H."/>
            <person name="Johannesson H."/>
        </authorList>
    </citation>
    <scope>NUCLEOTIDE SEQUENCE</scope>
    <source>
        <strain evidence="1">CBS 232.78</strain>
    </source>
</reference>
<name>A0AAE0NU27_9PEZI</name>
<keyword evidence="2" id="KW-1185">Reference proteome</keyword>
<reference evidence="1" key="1">
    <citation type="journal article" date="2023" name="Mol. Phylogenet. Evol.">
        <title>Genome-scale phylogeny and comparative genomics of the fungal order Sordariales.</title>
        <authorList>
            <person name="Hensen N."/>
            <person name="Bonometti L."/>
            <person name="Westerberg I."/>
            <person name="Brannstrom I.O."/>
            <person name="Guillou S."/>
            <person name="Cros-Aarteil S."/>
            <person name="Calhoun S."/>
            <person name="Haridas S."/>
            <person name="Kuo A."/>
            <person name="Mondo S."/>
            <person name="Pangilinan J."/>
            <person name="Riley R."/>
            <person name="LaButti K."/>
            <person name="Andreopoulos B."/>
            <person name="Lipzen A."/>
            <person name="Chen C."/>
            <person name="Yan M."/>
            <person name="Daum C."/>
            <person name="Ng V."/>
            <person name="Clum A."/>
            <person name="Steindorff A."/>
            <person name="Ohm R.A."/>
            <person name="Martin F."/>
            <person name="Silar P."/>
            <person name="Natvig D.O."/>
            <person name="Lalanne C."/>
            <person name="Gautier V."/>
            <person name="Ament-Velasquez S.L."/>
            <person name="Kruys A."/>
            <person name="Hutchinson M.I."/>
            <person name="Powell A.J."/>
            <person name="Barry K."/>
            <person name="Miller A.N."/>
            <person name="Grigoriev I.V."/>
            <person name="Debuchy R."/>
            <person name="Gladieux P."/>
            <person name="Hiltunen Thoren M."/>
            <person name="Johannesson H."/>
        </authorList>
    </citation>
    <scope>NUCLEOTIDE SEQUENCE</scope>
    <source>
        <strain evidence="1">CBS 232.78</strain>
    </source>
</reference>
<dbReference type="Proteomes" id="UP001285441">
    <property type="component" value="Unassembled WGS sequence"/>
</dbReference>
<comment type="caution">
    <text evidence="1">The sequence shown here is derived from an EMBL/GenBank/DDBJ whole genome shotgun (WGS) entry which is preliminary data.</text>
</comment>
<dbReference type="EMBL" id="JAULSW010000003">
    <property type="protein sequence ID" value="KAK3387753.1"/>
    <property type="molecule type" value="Genomic_DNA"/>
</dbReference>
<evidence type="ECO:0000313" key="1">
    <source>
        <dbReference type="EMBL" id="KAK3387753.1"/>
    </source>
</evidence>
<dbReference type="AlphaFoldDB" id="A0AAE0NU27"/>